<reference evidence="2" key="2">
    <citation type="journal article" date="2017" name="J. Anim. Genet.">
        <title>Multiple reference genome sequences of hot pepper reveal the massive evolution of plant disease resistance genes by retroduplication.</title>
        <authorList>
            <person name="Kim S."/>
            <person name="Park J."/>
            <person name="Yeom S.-I."/>
            <person name="Kim Y.-M."/>
            <person name="Seo E."/>
            <person name="Kim K.-T."/>
            <person name="Kim M.-S."/>
            <person name="Lee J.M."/>
            <person name="Cheong K."/>
            <person name="Shin H.-S."/>
            <person name="Kim S.-B."/>
            <person name="Han K."/>
            <person name="Lee J."/>
            <person name="Park M."/>
            <person name="Lee H.-A."/>
            <person name="Lee H.-Y."/>
            <person name="Lee Y."/>
            <person name="Oh S."/>
            <person name="Lee J.H."/>
            <person name="Choi E."/>
            <person name="Choi E."/>
            <person name="Lee S.E."/>
            <person name="Jeon J."/>
            <person name="Kim H."/>
            <person name="Choi G."/>
            <person name="Song H."/>
            <person name="Lee J."/>
            <person name="Lee S.-C."/>
            <person name="Kwon J.-K."/>
            <person name="Lee H.-Y."/>
            <person name="Koo N."/>
            <person name="Hong Y."/>
            <person name="Kim R.W."/>
            <person name="Kang W.-H."/>
            <person name="Huh J.H."/>
            <person name="Kang B.-C."/>
            <person name="Yang T.-J."/>
            <person name="Lee Y.-H."/>
            <person name="Bennetzen J.L."/>
            <person name="Choi D."/>
        </authorList>
    </citation>
    <scope>NUCLEOTIDE SEQUENCE [LARGE SCALE GENOMIC DNA]</scope>
    <source>
        <strain evidence="2">cv. PBC81</strain>
    </source>
</reference>
<proteinExistence type="predicted"/>
<reference evidence="1 2" key="1">
    <citation type="journal article" date="2017" name="Genome Biol.">
        <title>New reference genome sequences of hot pepper reveal the massive evolution of plant disease-resistance genes by retroduplication.</title>
        <authorList>
            <person name="Kim S."/>
            <person name="Park J."/>
            <person name="Yeom S.I."/>
            <person name="Kim Y.M."/>
            <person name="Seo E."/>
            <person name="Kim K.T."/>
            <person name="Kim M.S."/>
            <person name="Lee J.M."/>
            <person name="Cheong K."/>
            <person name="Shin H.S."/>
            <person name="Kim S.B."/>
            <person name="Han K."/>
            <person name="Lee J."/>
            <person name="Park M."/>
            <person name="Lee H.A."/>
            <person name="Lee H.Y."/>
            <person name="Lee Y."/>
            <person name="Oh S."/>
            <person name="Lee J.H."/>
            <person name="Choi E."/>
            <person name="Choi E."/>
            <person name="Lee S.E."/>
            <person name="Jeon J."/>
            <person name="Kim H."/>
            <person name="Choi G."/>
            <person name="Song H."/>
            <person name="Lee J."/>
            <person name="Lee S.C."/>
            <person name="Kwon J.K."/>
            <person name="Lee H.Y."/>
            <person name="Koo N."/>
            <person name="Hong Y."/>
            <person name="Kim R.W."/>
            <person name="Kang W.H."/>
            <person name="Huh J.H."/>
            <person name="Kang B.C."/>
            <person name="Yang T.J."/>
            <person name="Lee Y.H."/>
            <person name="Bennetzen J.L."/>
            <person name="Choi D."/>
        </authorList>
    </citation>
    <scope>NUCLEOTIDE SEQUENCE [LARGE SCALE GENOMIC DNA]</scope>
    <source>
        <strain evidence="2">cv. PBC81</strain>
    </source>
</reference>
<dbReference type="Proteomes" id="UP000224567">
    <property type="component" value="Unassembled WGS sequence"/>
</dbReference>
<dbReference type="STRING" id="33114.A0A2G2VB40"/>
<organism evidence="1 2">
    <name type="scientific">Capsicum baccatum</name>
    <name type="common">Peruvian pepper</name>
    <dbReference type="NCBI Taxonomy" id="33114"/>
    <lineage>
        <taxon>Eukaryota</taxon>
        <taxon>Viridiplantae</taxon>
        <taxon>Streptophyta</taxon>
        <taxon>Embryophyta</taxon>
        <taxon>Tracheophyta</taxon>
        <taxon>Spermatophyta</taxon>
        <taxon>Magnoliopsida</taxon>
        <taxon>eudicotyledons</taxon>
        <taxon>Gunneridae</taxon>
        <taxon>Pentapetalae</taxon>
        <taxon>asterids</taxon>
        <taxon>lamiids</taxon>
        <taxon>Solanales</taxon>
        <taxon>Solanaceae</taxon>
        <taxon>Solanoideae</taxon>
        <taxon>Capsiceae</taxon>
        <taxon>Capsicum</taxon>
    </lineage>
</organism>
<dbReference type="EMBL" id="MLFT02000052">
    <property type="protein sequence ID" value="PHT30211.1"/>
    <property type="molecule type" value="Genomic_DNA"/>
</dbReference>
<dbReference type="AlphaFoldDB" id="A0A2G2VB40"/>
<protein>
    <submittedName>
        <fullName evidence="1">Uncharacterized protein</fullName>
    </submittedName>
</protein>
<accession>A0A2G2VB40</accession>
<comment type="caution">
    <text evidence="1">The sequence shown here is derived from an EMBL/GenBank/DDBJ whole genome shotgun (WGS) entry which is preliminary data.</text>
</comment>
<gene>
    <name evidence="1" type="ORF">CQW23_30196</name>
</gene>
<keyword evidence="2" id="KW-1185">Reference proteome</keyword>
<evidence type="ECO:0000313" key="1">
    <source>
        <dbReference type="EMBL" id="PHT30211.1"/>
    </source>
</evidence>
<sequence length="147" mass="17030">MQRFPYVVAKVLHPGFSDHTPLAITMQSSTPCQAKPFRFINAVAGLADFLKVVETGWKVYVQGHHMDHIWNKLKNVKKKLKKLNTQEFMNVGNKIKAARARLQEIQSLTDDNLFSSEIQDDEREAKQNLEKWNMIEESIIKQKARVH</sequence>
<evidence type="ECO:0000313" key="2">
    <source>
        <dbReference type="Proteomes" id="UP000224567"/>
    </source>
</evidence>
<name>A0A2G2VB40_CAPBA</name>
<dbReference type="OrthoDB" id="1259371at2759"/>